<gene>
    <name evidence="1" type="ORF">UU77_C0066G0004</name>
</gene>
<proteinExistence type="predicted"/>
<dbReference type="AlphaFoldDB" id="A0A0G0X373"/>
<dbReference type="EMBL" id="LCBX01000066">
    <property type="protein sequence ID" value="KKS18847.1"/>
    <property type="molecule type" value="Genomic_DNA"/>
</dbReference>
<dbReference type="Proteomes" id="UP000034507">
    <property type="component" value="Unassembled WGS sequence"/>
</dbReference>
<reference evidence="1 2" key="1">
    <citation type="journal article" date="2015" name="Nature">
        <title>rRNA introns, odd ribosomes, and small enigmatic genomes across a large radiation of phyla.</title>
        <authorList>
            <person name="Brown C.T."/>
            <person name="Hug L.A."/>
            <person name="Thomas B.C."/>
            <person name="Sharon I."/>
            <person name="Castelle C.J."/>
            <person name="Singh A."/>
            <person name="Wilkins M.J."/>
            <person name="Williams K.H."/>
            <person name="Banfield J.F."/>
        </authorList>
    </citation>
    <scope>NUCLEOTIDE SEQUENCE [LARGE SCALE GENOMIC DNA]</scope>
</reference>
<name>A0A0G0X373_UNCKA</name>
<evidence type="ECO:0000313" key="1">
    <source>
        <dbReference type="EMBL" id="KKS18847.1"/>
    </source>
</evidence>
<sequence length="73" mass="8208">MVDSVDSVSSVTSVTSAGSSAYETYVTIKGVLILREIENKADTIKSLLFLKPERTNLFRSFLYFFIFDGQITF</sequence>
<organism evidence="1 2">
    <name type="scientific">candidate division WWE3 bacterium GW2011_GWC1_41_7</name>
    <dbReference type="NCBI Taxonomy" id="1619119"/>
    <lineage>
        <taxon>Bacteria</taxon>
        <taxon>Katanobacteria</taxon>
    </lineage>
</organism>
<evidence type="ECO:0000313" key="2">
    <source>
        <dbReference type="Proteomes" id="UP000034507"/>
    </source>
</evidence>
<comment type="caution">
    <text evidence="1">The sequence shown here is derived from an EMBL/GenBank/DDBJ whole genome shotgun (WGS) entry which is preliminary data.</text>
</comment>
<protein>
    <submittedName>
        <fullName evidence="1">Uncharacterized protein</fullName>
    </submittedName>
</protein>
<accession>A0A0G0X373</accession>